<dbReference type="RefSeq" id="WP_075546070.1">
    <property type="nucleotide sequence ID" value="NZ_LWCM01000074.1"/>
</dbReference>
<dbReference type="EMBL" id="MWQA01000001">
    <property type="protein sequence ID" value="ORC09626.1"/>
    <property type="molecule type" value="Genomic_DNA"/>
</dbReference>
<dbReference type="AlphaFoldDB" id="A0A8E2IX33"/>
<protein>
    <recommendedName>
        <fullName evidence="1">Putative regulatory protein FmdB zinc ribbon domain-containing protein</fullName>
    </recommendedName>
</protein>
<evidence type="ECO:0000259" key="1">
    <source>
        <dbReference type="SMART" id="SM00834"/>
    </source>
</evidence>
<evidence type="ECO:0000313" key="3">
    <source>
        <dbReference type="Proteomes" id="UP000192335"/>
    </source>
</evidence>
<sequence length="95" mass="10236">MPTYLFRCARGCPKFVEQHPMASVPDSAACPQCACLARRIPAAPMVGIGRSAAMRLHDRTRATADSPQVVSGLPPARRGRANITMNALHRALPRS</sequence>
<gene>
    <name evidence="2" type="ORF">B4U45_26525</name>
</gene>
<proteinExistence type="predicted"/>
<dbReference type="GeneID" id="66600974"/>
<feature type="domain" description="Putative regulatory protein FmdB zinc ribbon" evidence="1">
    <location>
        <begin position="1"/>
        <end position="42"/>
    </location>
</feature>
<dbReference type="SMART" id="SM00834">
    <property type="entry name" value="CxxC_CXXC_SSSS"/>
    <property type="match status" value="1"/>
</dbReference>
<dbReference type="Proteomes" id="UP000192335">
    <property type="component" value="Unassembled WGS sequence"/>
</dbReference>
<dbReference type="OrthoDB" id="9792898at2"/>
<comment type="caution">
    <text evidence="2">The sequence shown here is derived from an EMBL/GenBank/DDBJ whole genome shotgun (WGS) entry which is preliminary data.</text>
</comment>
<evidence type="ECO:0000313" key="2">
    <source>
        <dbReference type="EMBL" id="ORC09626.1"/>
    </source>
</evidence>
<accession>A0A8E2IX33</accession>
<name>A0A8E2IX33_9MYCO</name>
<reference evidence="2 3" key="1">
    <citation type="submission" date="2017-02" db="EMBL/GenBank/DDBJ databases">
        <title>Mycobacterium kansasii genomes.</title>
        <authorList>
            <person name="Borowka P."/>
            <person name="Strapagiel D."/>
            <person name="Marciniak B."/>
            <person name="Lach J."/>
            <person name="Bakula Z."/>
            <person name="Van Ingen J."/>
            <person name="Safianowska A."/>
            <person name="Brzostek A."/>
            <person name="Dziadek J."/>
            <person name="Jagielski T."/>
        </authorList>
    </citation>
    <scope>NUCLEOTIDE SEQUENCE [LARGE SCALE GENOMIC DNA]</scope>
    <source>
        <strain evidence="2 3">12MK</strain>
    </source>
</reference>
<dbReference type="InterPro" id="IPR013429">
    <property type="entry name" value="Regulatory_FmdB_Zinc_ribbon"/>
</dbReference>
<organism evidence="2 3">
    <name type="scientific">Mycobacterium persicum</name>
    <dbReference type="NCBI Taxonomy" id="1487726"/>
    <lineage>
        <taxon>Bacteria</taxon>
        <taxon>Bacillati</taxon>
        <taxon>Actinomycetota</taxon>
        <taxon>Actinomycetes</taxon>
        <taxon>Mycobacteriales</taxon>
        <taxon>Mycobacteriaceae</taxon>
        <taxon>Mycobacterium</taxon>
    </lineage>
</organism>